<gene>
    <name evidence="2" type="ORF">CYMTET_35537</name>
</gene>
<protein>
    <submittedName>
        <fullName evidence="2">Uncharacterized protein</fullName>
    </submittedName>
</protein>
<accession>A0AAE0KNT8</accession>
<evidence type="ECO:0000313" key="3">
    <source>
        <dbReference type="Proteomes" id="UP001190700"/>
    </source>
</evidence>
<feature type="coiled-coil region" evidence="1">
    <location>
        <begin position="83"/>
        <end position="124"/>
    </location>
</feature>
<comment type="caution">
    <text evidence="2">The sequence shown here is derived from an EMBL/GenBank/DDBJ whole genome shotgun (WGS) entry which is preliminary data.</text>
</comment>
<dbReference type="EMBL" id="LGRX02022787">
    <property type="protein sequence ID" value="KAK3255273.1"/>
    <property type="molecule type" value="Genomic_DNA"/>
</dbReference>
<dbReference type="Proteomes" id="UP001190700">
    <property type="component" value="Unassembled WGS sequence"/>
</dbReference>
<proteinExistence type="predicted"/>
<sequence length="184" mass="20692">MTLQSFMSAPNYNGSRVAAAAIRQLQDQLAACEAQLAHATSQNMVLQEECYRLSLVPAREEQETNNRFDHELREDMTQMSSNISEVKKALQDTVQQAAAAENKAQDLQTESQRLKEENRSLMLQLRRCVLTHGTVGSPSVLACPRQCFRLPTERTLLPRHSWRSEIASQGEEDNNEVACSGIQM</sequence>
<feature type="coiled-coil region" evidence="1">
    <location>
        <begin position="22"/>
        <end position="49"/>
    </location>
</feature>
<organism evidence="2 3">
    <name type="scientific">Cymbomonas tetramitiformis</name>
    <dbReference type="NCBI Taxonomy" id="36881"/>
    <lineage>
        <taxon>Eukaryota</taxon>
        <taxon>Viridiplantae</taxon>
        <taxon>Chlorophyta</taxon>
        <taxon>Pyramimonadophyceae</taxon>
        <taxon>Pyramimonadales</taxon>
        <taxon>Pyramimonadaceae</taxon>
        <taxon>Cymbomonas</taxon>
    </lineage>
</organism>
<keyword evidence="1" id="KW-0175">Coiled coil</keyword>
<reference evidence="2 3" key="1">
    <citation type="journal article" date="2015" name="Genome Biol. Evol.">
        <title>Comparative Genomics of a Bacterivorous Green Alga Reveals Evolutionary Causalities and Consequences of Phago-Mixotrophic Mode of Nutrition.</title>
        <authorList>
            <person name="Burns J.A."/>
            <person name="Paasch A."/>
            <person name="Narechania A."/>
            <person name="Kim E."/>
        </authorList>
    </citation>
    <scope>NUCLEOTIDE SEQUENCE [LARGE SCALE GENOMIC DNA]</scope>
    <source>
        <strain evidence="2 3">PLY_AMNH</strain>
    </source>
</reference>
<evidence type="ECO:0000313" key="2">
    <source>
        <dbReference type="EMBL" id="KAK3255273.1"/>
    </source>
</evidence>
<evidence type="ECO:0000256" key="1">
    <source>
        <dbReference type="SAM" id="Coils"/>
    </source>
</evidence>
<dbReference type="AlphaFoldDB" id="A0AAE0KNT8"/>
<name>A0AAE0KNT8_9CHLO</name>
<keyword evidence="3" id="KW-1185">Reference proteome</keyword>